<dbReference type="CDD" id="cd14014">
    <property type="entry name" value="STKc_PknB_like"/>
    <property type="match status" value="1"/>
</dbReference>
<evidence type="ECO:0000256" key="5">
    <source>
        <dbReference type="PROSITE-ProRule" id="PRU10141"/>
    </source>
</evidence>
<dbReference type="GO" id="GO:0035556">
    <property type="term" value="P:intracellular signal transduction"/>
    <property type="evidence" value="ECO:0007669"/>
    <property type="project" value="InterPro"/>
</dbReference>
<keyword evidence="2 5" id="KW-0547">Nucleotide-binding</keyword>
<evidence type="ECO:0000259" key="8">
    <source>
        <dbReference type="PROSITE" id="PS50125"/>
    </source>
</evidence>
<dbReference type="SMART" id="SM00044">
    <property type="entry name" value="CYCc"/>
    <property type="match status" value="1"/>
</dbReference>
<dbReference type="InterPro" id="IPR027417">
    <property type="entry name" value="P-loop_NTPase"/>
</dbReference>
<evidence type="ECO:0000256" key="3">
    <source>
        <dbReference type="ARBA" id="ARBA00022840"/>
    </source>
</evidence>
<dbReference type="Gene3D" id="1.25.40.10">
    <property type="entry name" value="Tetratricopeptide repeat domain"/>
    <property type="match status" value="2"/>
</dbReference>
<dbReference type="PROSITE" id="PS00107">
    <property type="entry name" value="PROTEIN_KINASE_ATP"/>
    <property type="match status" value="1"/>
</dbReference>
<dbReference type="Pfam" id="PF13191">
    <property type="entry name" value="AAA_16"/>
    <property type="match status" value="1"/>
</dbReference>
<evidence type="ECO:0000313" key="10">
    <source>
        <dbReference type="Proteomes" id="UP000032702"/>
    </source>
</evidence>
<evidence type="ECO:0000256" key="2">
    <source>
        <dbReference type="ARBA" id="ARBA00022741"/>
    </source>
</evidence>
<gene>
    <name evidence="9" type="ORF">STIAU_6618</name>
</gene>
<protein>
    <submittedName>
        <fullName evidence="9">Uncharacterized protein</fullName>
    </submittedName>
</protein>
<dbReference type="PROSITE" id="PS50005">
    <property type="entry name" value="TPR"/>
    <property type="match status" value="1"/>
</dbReference>
<feature type="binding site" evidence="5">
    <location>
        <position position="188"/>
    </location>
    <ligand>
        <name>ATP</name>
        <dbReference type="ChEBI" id="CHEBI:30616"/>
    </ligand>
</feature>
<dbReference type="PROSITE" id="PS50011">
    <property type="entry name" value="PROTEIN_KINASE_DOM"/>
    <property type="match status" value="1"/>
</dbReference>
<dbReference type="InterPro" id="IPR029787">
    <property type="entry name" value="Nucleotide_cyclase"/>
</dbReference>
<dbReference type="InterPro" id="IPR008271">
    <property type="entry name" value="Ser/Thr_kinase_AS"/>
</dbReference>
<dbReference type="GO" id="GO:0009190">
    <property type="term" value="P:cyclic nucleotide biosynthetic process"/>
    <property type="evidence" value="ECO:0007669"/>
    <property type="project" value="InterPro"/>
</dbReference>
<dbReference type="InterPro" id="IPR019734">
    <property type="entry name" value="TPR_rpt"/>
</dbReference>
<feature type="repeat" description="TPR" evidence="4">
    <location>
        <begin position="1377"/>
        <end position="1410"/>
    </location>
</feature>
<feature type="domain" description="Protein kinase" evidence="7">
    <location>
        <begin position="159"/>
        <end position="431"/>
    </location>
</feature>
<feature type="compositionally biased region" description="Basic and acidic residues" evidence="6">
    <location>
        <begin position="49"/>
        <end position="61"/>
    </location>
</feature>
<organism evidence="9 10">
    <name type="scientific">Stigmatella aurantiaca (strain DW4/3-1)</name>
    <dbReference type="NCBI Taxonomy" id="378806"/>
    <lineage>
        <taxon>Bacteria</taxon>
        <taxon>Pseudomonadati</taxon>
        <taxon>Myxococcota</taxon>
        <taxon>Myxococcia</taxon>
        <taxon>Myxococcales</taxon>
        <taxon>Cystobacterineae</taxon>
        <taxon>Archangiaceae</taxon>
        <taxon>Stigmatella</taxon>
    </lineage>
</organism>
<dbReference type="InterPro" id="IPR001054">
    <property type="entry name" value="A/G_cyclase"/>
</dbReference>
<comment type="caution">
    <text evidence="9">The sequence shown here is derived from an EMBL/GenBank/DDBJ whole genome shotgun (WGS) entry which is preliminary data.</text>
</comment>
<dbReference type="Gene3D" id="3.30.70.1230">
    <property type="entry name" value="Nucleotide cyclase"/>
    <property type="match status" value="1"/>
</dbReference>
<dbReference type="PANTHER" id="PTHR16305:SF28">
    <property type="entry name" value="GUANYLATE CYCLASE DOMAIN-CONTAINING PROTEIN"/>
    <property type="match status" value="1"/>
</dbReference>
<dbReference type="GO" id="GO:0005737">
    <property type="term" value="C:cytoplasm"/>
    <property type="evidence" value="ECO:0007669"/>
    <property type="project" value="TreeGrafter"/>
</dbReference>
<feature type="domain" description="Guanylate cyclase" evidence="8">
    <location>
        <begin position="448"/>
        <end position="554"/>
    </location>
</feature>
<sequence>PHLLGLGEKGALPKEKAPHPGRRRAQHRHEPQPQGKRPQQPPDGPRNLGEPDRARCVGNDELHGGGLLTPLLGRPGAAQLPSSLTGVSTLQYLPWPGPSSDLSERTRPSVLAAEVEMPGGSDDDSDFDDALIREVARAPPPLPLPGVGEHLGGKTGQRFEILAPLGVGSMGRVFRAWDLELQRVVALKFIPPHEALGEAPLRTLLREARAIAQLDHENIVRVFDMSEWSGQVWEPRVPFLIMECLQGESLSSLLERERLPLGRALEIMVGIAAGLAHAHEHQVIHRDLKPSNVFINQRGTAKLLDFGLAHLLSSGPSALPHLPSAGTPVYMAPEQWQGEAQDERTDIWAAGAVFYEMLTGEPPYPHSTSLEDLRAQVASAEPVPSVRGRNPELPQEVEQLLATALAKEPARRFPTAQEFGEELQELAHRFGHRPAVHRPSAPERRQVTLVSCALCGLASGPKRLDEDDLGELEEAFLQCCEEILQRHGGTLAMSLGDEVLACFGYPVAREEDTERAVRAGLELVQEVPRVLHRQMAALPLGTLAVKAGLHTGKVALRAHPRESPGALLVIHGEALKAAPWVASQAEPGVLLVSQSTWALVRGAFEARPVGSRMFESPSGVRPLGLYRVLQERPSEFRFDRVLAAGGLTPLVGREPELRRLLTYWEGAQRGHGALVLVSGEAGIGKSRLIQELHAHMTLEEAAHFQCQCWPQFSASAFHPLIEMLRRRLPEFPLPGLTAEHEYLLSALLEVSAAGAPPRPPPSLDRWKERTLQALLSLLLRTARERPVLAIIEDVHWADPSTLEFLGLVLENMERERLLVVLSERPDFRPAWPPRPWLHRMEVERLPAKLTARMVREAARGRALPEETVQQLALKTDGIPLFVEEMTHMVLERAPDGEAPVSGEGAAIPGTLHELLLARLDLLPSRQRTLAQVCAVVGRGIPLALPAAVLRRDEAGVRRDLEGLVAAGLLQPQAVGWEAGYQFRHMLLQDAALHALPRSTRREYHRRIAEVLEERFPDMVAFQPEVLAHHHTEAGEYALAIRSWYRAGQRASLRSAHPEAVSHFQRALKLLKSLPDADQRASEELELLIALGTPLAQIQGYRSPSVERIYARARELFQQVGEDLPRLELSYWGPFAYYFSRAEYPLAHELAERLVDLGRRQHHQELLALGHRMMASILFIWGQIPAAQEHILQALENSRFELAQHQQLAEKHWVNPRVMALAFGAMVLSVMGRDAEAQRFSHEALQLSRSIGHPHTTASALTYITVACHLRRDVEGALRWADEAIAIASEHGFPAWQLWCTLVRIWALSERGEAREGLTLMREGISRWSRLGIRAGLYQHNLGLLAEMHLKLGQPREALELLPSALHRPETAEHFYEAELIRLRGEALRALGREEEALACFRQALQIARSQEAHAFEQRALEALGAHSEEASPAS</sequence>
<dbReference type="InterPro" id="IPR011990">
    <property type="entry name" value="TPR-like_helical_dom_sf"/>
</dbReference>
<dbReference type="InterPro" id="IPR000719">
    <property type="entry name" value="Prot_kinase_dom"/>
</dbReference>
<dbReference type="SMART" id="SM00220">
    <property type="entry name" value="S_TKc"/>
    <property type="match status" value="1"/>
</dbReference>
<dbReference type="PANTHER" id="PTHR16305">
    <property type="entry name" value="TESTICULAR SOLUBLE ADENYLYL CYCLASE"/>
    <property type="match status" value="1"/>
</dbReference>
<dbReference type="GO" id="GO:0005524">
    <property type="term" value="F:ATP binding"/>
    <property type="evidence" value="ECO:0007669"/>
    <property type="project" value="UniProtKB-UniRule"/>
</dbReference>
<evidence type="ECO:0000256" key="4">
    <source>
        <dbReference type="PROSITE-ProRule" id="PRU00339"/>
    </source>
</evidence>
<keyword evidence="3 5" id="KW-0067">ATP-binding</keyword>
<dbReference type="Gene3D" id="3.30.200.20">
    <property type="entry name" value="Phosphorylase Kinase, domain 1"/>
    <property type="match status" value="1"/>
</dbReference>
<evidence type="ECO:0000313" key="9">
    <source>
        <dbReference type="EMBL" id="EAU64475.1"/>
    </source>
</evidence>
<dbReference type="PROSITE" id="PS00108">
    <property type="entry name" value="PROTEIN_KINASE_ST"/>
    <property type="match status" value="1"/>
</dbReference>
<dbReference type="GO" id="GO:0004016">
    <property type="term" value="F:adenylate cyclase activity"/>
    <property type="evidence" value="ECO:0007669"/>
    <property type="project" value="TreeGrafter"/>
</dbReference>
<dbReference type="SUPFAM" id="SSF48452">
    <property type="entry name" value="TPR-like"/>
    <property type="match status" value="2"/>
</dbReference>
<dbReference type="SUPFAM" id="SSF55073">
    <property type="entry name" value="Nucleotide cyclase"/>
    <property type="match status" value="1"/>
</dbReference>
<feature type="region of interest" description="Disordered" evidence="6">
    <location>
        <begin position="1"/>
        <end position="61"/>
    </location>
</feature>
<evidence type="ECO:0000256" key="6">
    <source>
        <dbReference type="SAM" id="MobiDB-lite"/>
    </source>
</evidence>
<dbReference type="GO" id="GO:0016020">
    <property type="term" value="C:membrane"/>
    <property type="evidence" value="ECO:0007669"/>
    <property type="project" value="UniProtKB-SubCell"/>
</dbReference>
<dbReference type="Gene3D" id="1.10.510.10">
    <property type="entry name" value="Transferase(Phosphotransferase) domain 1"/>
    <property type="match status" value="1"/>
</dbReference>
<dbReference type="SMART" id="SM00028">
    <property type="entry name" value="TPR"/>
    <property type="match status" value="4"/>
</dbReference>
<dbReference type="GO" id="GO:0004672">
    <property type="term" value="F:protein kinase activity"/>
    <property type="evidence" value="ECO:0007669"/>
    <property type="project" value="InterPro"/>
</dbReference>
<dbReference type="CDD" id="cd07302">
    <property type="entry name" value="CHD"/>
    <property type="match status" value="1"/>
</dbReference>
<dbReference type="SUPFAM" id="SSF52540">
    <property type="entry name" value="P-loop containing nucleoside triphosphate hydrolases"/>
    <property type="match status" value="1"/>
</dbReference>
<dbReference type="PATRIC" id="fig|378806.16.peg.3433"/>
<dbReference type="SUPFAM" id="SSF56112">
    <property type="entry name" value="Protein kinase-like (PK-like)"/>
    <property type="match status" value="1"/>
</dbReference>
<evidence type="ECO:0000256" key="1">
    <source>
        <dbReference type="ARBA" id="ARBA00004167"/>
    </source>
</evidence>
<dbReference type="PROSITE" id="PS50125">
    <property type="entry name" value="GUANYLATE_CYCLASE_2"/>
    <property type="match status" value="1"/>
</dbReference>
<feature type="non-terminal residue" evidence="9">
    <location>
        <position position="1"/>
    </location>
</feature>
<reference evidence="9 10" key="1">
    <citation type="submission" date="2006-04" db="EMBL/GenBank/DDBJ databases">
        <authorList>
            <person name="Nierman W.C."/>
        </authorList>
    </citation>
    <scope>NUCLEOTIDE SEQUENCE [LARGE SCALE GENOMIC DNA]</scope>
    <source>
        <strain evidence="9 10">DW4/3-1</strain>
    </source>
</reference>
<dbReference type="InterPro" id="IPR041664">
    <property type="entry name" value="AAA_16"/>
</dbReference>
<keyword evidence="4" id="KW-0802">TPR repeat</keyword>
<proteinExistence type="predicted"/>
<comment type="subcellular location">
    <subcellularLocation>
        <location evidence="1">Membrane</location>
        <topology evidence="1">Single-pass membrane protein</topology>
    </subcellularLocation>
</comment>
<dbReference type="EMBL" id="AAMD01000115">
    <property type="protein sequence ID" value="EAU64475.1"/>
    <property type="molecule type" value="Genomic_DNA"/>
</dbReference>
<dbReference type="Proteomes" id="UP000032702">
    <property type="component" value="Unassembled WGS sequence"/>
</dbReference>
<evidence type="ECO:0000259" key="7">
    <source>
        <dbReference type="PROSITE" id="PS50011"/>
    </source>
</evidence>
<dbReference type="InterPro" id="IPR017441">
    <property type="entry name" value="Protein_kinase_ATP_BS"/>
</dbReference>
<name>Q08VF8_STIAD</name>
<dbReference type="InterPro" id="IPR011009">
    <property type="entry name" value="Kinase-like_dom_sf"/>
</dbReference>
<dbReference type="Gene3D" id="3.40.50.300">
    <property type="entry name" value="P-loop containing nucleotide triphosphate hydrolases"/>
    <property type="match status" value="1"/>
</dbReference>
<accession>Q08VF8</accession>
<dbReference type="Pfam" id="PF00069">
    <property type="entry name" value="Pkinase"/>
    <property type="match status" value="1"/>
</dbReference>